<protein>
    <submittedName>
        <fullName evidence="1">Aspartyl-phosphate phosphatase Spo0E family protein</fullName>
    </submittedName>
</protein>
<organism evidence="1 2">
    <name type="scientific">Bacillus kandeliae</name>
    <dbReference type="NCBI Taxonomy" id="3129297"/>
    <lineage>
        <taxon>Bacteria</taxon>
        <taxon>Bacillati</taxon>
        <taxon>Bacillota</taxon>
        <taxon>Bacilli</taxon>
        <taxon>Bacillales</taxon>
        <taxon>Bacillaceae</taxon>
        <taxon>Bacillus</taxon>
    </lineage>
</organism>
<gene>
    <name evidence="1" type="ORF">WDJ61_10435</name>
</gene>
<dbReference type="SUPFAM" id="SSF140500">
    <property type="entry name" value="BAS1536-like"/>
    <property type="match status" value="1"/>
</dbReference>
<keyword evidence="2" id="KW-1185">Reference proteome</keyword>
<sequence>MEKIETNLVTEIMSKRHLMIQTGMTKGLSHRETIKYSQELDKLIAKYQTISRSFQSFDD</sequence>
<dbReference type="RefSeq" id="WP_338749432.1">
    <property type="nucleotide sequence ID" value="NZ_CP147404.1"/>
</dbReference>
<name>A0ABZ2N1V8_9BACI</name>
<dbReference type="PANTHER" id="PTHR41263:SF1">
    <property type="entry name" value="ASPARTYL-PHOSPHATE PHOSPHATASE YISI"/>
    <property type="match status" value="1"/>
</dbReference>
<dbReference type="InterPro" id="IPR037208">
    <property type="entry name" value="Spo0E-like_sf"/>
</dbReference>
<dbReference type="InterPro" id="IPR053028">
    <property type="entry name" value="Spo0E-like_phosphatase"/>
</dbReference>
<evidence type="ECO:0000313" key="2">
    <source>
        <dbReference type="Proteomes" id="UP001387364"/>
    </source>
</evidence>
<dbReference type="InterPro" id="IPR018540">
    <property type="entry name" value="Spo0E-like"/>
</dbReference>
<reference evidence="1 2" key="1">
    <citation type="submission" date="2024-02" db="EMBL/GenBank/DDBJ databases">
        <title>Seven novel Bacillus-like species.</title>
        <authorList>
            <person name="Liu G."/>
        </authorList>
    </citation>
    <scope>NUCLEOTIDE SEQUENCE [LARGE SCALE GENOMIC DNA]</scope>
    <source>
        <strain evidence="1 2">FJAT-52991</strain>
    </source>
</reference>
<evidence type="ECO:0000313" key="1">
    <source>
        <dbReference type="EMBL" id="WXB91692.1"/>
    </source>
</evidence>
<dbReference type="InterPro" id="IPR036638">
    <property type="entry name" value="HLH_DNA-bd_sf"/>
</dbReference>
<dbReference type="Pfam" id="PF09388">
    <property type="entry name" value="SpoOE-like"/>
    <property type="match status" value="1"/>
</dbReference>
<proteinExistence type="predicted"/>
<dbReference type="Proteomes" id="UP001387364">
    <property type="component" value="Chromosome"/>
</dbReference>
<dbReference type="Gene3D" id="4.10.280.10">
    <property type="entry name" value="Helix-loop-helix DNA-binding domain"/>
    <property type="match status" value="1"/>
</dbReference>
<dbReference type="EMBL" id="CP147404">
    <property type="protein sequence ID" value="WXB91692.1"/>
    <property type="molecule type" value="Genomic_DNA"/>
</dbReference>
<accession>A0ABZ2N1V8</accession>
<dbReference type="PANTHER" id="PTHR41263">
    <property type="entry name" value="ASPARTYL-PHOSPHATE PHOSPHATASE YISI"/>
    <property type="match status" value="1"/>
</dbReference>